<keyword evidence="3" id="KW-1185">Reference proteome</keyword>
<organism evidence="2 3">
    <name type="scientific">Algoriphagus boritolerans DSM 17298 = JCM 18970</name>
    <dbReference type="NCBI Taxonomy" id="1120964"/>
    <lineage>
        <taxon>Bacteria</taxon>
        <taxon>Pseudomonadati</taxon>
        <taxon>Bacteroidota</taxon>
        <taxon>Cytophagia</taxon>
        <taxon>Cytophagales</taxon>
        <taxon>Cyclobacteriaceae</taxon>
        <taxon>Algoriphagus</taxon>
    </lineage>
</organism>
<dbReference type="EMBL" id="FNVR01000009">
    <property type="protein sequence ID" value="SEF96128.1"/>
    <property type="molecule type" value="Genomic_DNA"/>
</dbReference>
<dbReference type="InterPro" id="IPR013766">
    <property type="entry name" value="Thioredoxin_domain"/>
</dbReference>
<proteinExistence type="predicted"/>
<evidence type="ECO:0000313" key="2">
    <source>
        <dbReference type="EMBL" id="SEF96128.1"/>
    </source>
</evidence>
<dbReference type="InterPro" id="IPR000866">
    <property type="entry name" value="AhpC/TSA"/>
</dbReference>
<reference evidence="3" key="1">
    <citation type="submission" date="2016-10" db="EMBL/GenBank/DDBJ databases">
        <authorList>
            <person name="Varghese N."/>
            <person name="Submissions S."/>
        </authorList>
    </citation>
    <scope>NUCLEOTIDE SEQUENCE [LARGE SCALE GENOMIC DNA]</scope>
    <source>
        <strain evidence="3">DSM 17298</strain>
    </source>
</reference>
<dbReference type="Gene3D" id="3.40.30.10">
    <property type="entry name" value="Glutaredoxin"/>
    <property type="match status" value="1"/>
</dbReference>
<sequence length="175" mass="19898">MRITLLFSIILLVLLLSGAWFGFSRYSANLEQRSLVVNLPSIEVSSMEGRSFYLREQIGTPLILIYFNSTCPICQSEAELIRKVFSEEQKVTFIWISSETVAEVKDFRDRYDFANLSNHTFLSDTLFRLAVEFKLTTVPATLVYDSKGALVEFFRGAVSMSDLKAAVKKTHDSSR</sequence>
<dbReference type="PANTHER" id="PTHR42852">
    <property type="entry name" value="THIOL:DISULFIDE INTERCHANGE PROTEIN DSBE"/>
    <property type="match status" value="1"/>
</dbReference>
<dbReference type="GO" id="GO:0016491">
    <property type="term" value="F:oxidoreductase activity"/>
    <property type="evidence" value="ECO:0007669"/>
    <property type="project" value="InterPro"/>
</dbReference>
<evidence type="ECO:0000313" key="3">
    <source>
        <dbReference type="Proteomes" id="UP000236736"/>
    </source>
</evidence>
<dbReference type="SUPFAM" id="SSF52833">
    <property type="entry name" value="Thioredoxin-like"/>
    <property type="match status" value="1"/>
</dbReference>
<dbReference type="Pfam" id="PF00578">
    <property type="entry name" value="AhpC-TSA"/>
    <property type="match status" value="1"/>
</dbReference>
<dbReference type="CDD" id="cd02966">
    <property type="entry name" value="TlpA_like_family"/>
    <property type="match status" value="1"/>
</dbReference>
<gene>
    <name evidence="2" type="ORF">SAMN03080598_01987</name>
</gene>
<dbReference type="OrthoDB" id="662072at2"/>
<dbReference type="RefSeq" id="WP_103924661.1">
    <property type="nucleotide sequence ID" value="NZ_FNVR01000009.1"/>
</dbReference>
<evidence type="ECO:0000259" key="1">
    <source>
        <dbReference type="PROSITE" id="PS51352"/>
    </source>
</evidence>
<feature type="domain" description="Thioredoxin" evidence="1">
    <location>
        <begin position="33"/>
        <end position="172"/>
    </location>
</feature>
<dbReference type="PANTHER" id="PTHR42852:SF13">
    <property type="entry name" value="PROTEIN DIPZ"/>
    <property type="match status" value="1"/>
</dbReference>
<dbReference type="STRING" id="1120964.GCA_001313265_06910"/>
<accession>A0A1H5W9S8</accession>
<dbReference type="Proteomes" id="UP000236736">
    <property type="component" value="Unassembled WGS sequence"/>
</dbReference>
<dbReference type="AlphaFoldDB" id="A0A1H5W9S8"/>
<dbReference type="InterPro" id="IPR036249">
    <property type="entry name" value="Thioredoxin-like_sf"/>
</dbReference>
<protein>
    <submittedName>
        <fullName evidence="2">Peroxiredoxin</fullName>
    </submittedName>
</protein>
<name>A0A1H5W9S8_9BACT</name>
<dbReference type="InterPro" id="IPR050553">
    <property type="entry name" value="Thioredoxin_ResA/DsbE_sf"/>
</dbReference>
<dbReference type="GO" id="GO:0016209">
    <property type="term" value="F:antioxidant activity"/>
    <property type="evidence" value="ECO:0007669"/>
    <property type="project" value="InterPro"/>
</dbReference>
<dbReference type="PROSITE" id="PS51352">
    <property type="entry name" value="THIOREDOXIN_2"/>
    <property type="match status" value="1"/>
</dbReference>